<evidence type="ECO:0000313" key="1">
    <source>
        <dbReference type="EMBL" id="CDW39578.1"/>
    </source>
</evidence>
<organism evidence="1">
    <name type="scientific">Lepeophtheirus salmonis</name>
    <name type="common">Salmon louse</name>
    <name type="synonym">Caligus salmonis</name>
    <dbReference type="NCBI Taxonomy" id="72036"/>
    <lineage>
        <taxon>Eukaryota</taxon>
        <taxon>Metazoa</taxon>
        <taxon>Ecdysozoa</taxon>
        <taxon>Arthropoda</taxon>
        <taxon>Crustacea</taxon>
        <taxon>Multicrustacea</taxon>
        <taxon>Hexanauplia</taxon>
        <taxon>Copepoda</taxon>
        <taxon>Siphonostomatoida</taxon>
        <taxon>Caligidae</taxon>
        <taxon>Lepeophtheirus</taxon>
    </lineage>
</organism>
<protein>
    <submittedName>
        <fullName evidence="1">Uncharacterized protein</fullName>
    </submittedName>
</protein>
<dbReference type="EMBL" id="HACA01022216">
    <property type="protein sequence ID" value="CDW39577.1"/>
    <property type="molecule type" value="Transcribed_RNA"/>
</dbReference>
<sequence>MTGTFSGIHDQVP</sequence>
<name>A0A0K2UMT9_LEPSM</name>
<reference evidence="1" key="1">
    <citation type="submission" date="2014-05" db="EMBL/GenBank/DDBJ databases">
        <authorList>
            <person name="Chronopoulou M."/>
        </authorList>
    </citation>
    <scope>NUCLEOTIDE SEQUENCE</scope>
    <source>
        <tissue evidence="1">Whole organism</tissue>
    </source>
</reference>
<proteinExistence type="predicted"/>
<accession>A0A0K2UMT9</accession>
<dbReference type="EMBL" id="HACA01022217">
    <property type="protein sequence ID" value="CDW39578.1"/>
    <property type="molecule type" value="Transcribed_RNA"/>
</dbReference>